<dbReference type="NCBIfam" id="TIGR04350">
    <property type="entry name" value="C_S_lyase_PatB"/>
    <property type="match status" value="1"/>
</dbReference>
<evidence type="ECO:0000256" key="3">
    <source>
        <dbReference type="ARBA" id="ARBA00022898"/>
    </source>
</evidence>
<feature type="domain" description="Aminotransferase class I/classII large" evidence="6">
    <location>
        <begin position="38"/>
        <end position="383"/>
    </location>
</feature>
<dbReference type="CDD" id="cd00609">
    <property type="entry name" value="AAT_like"/>
    <property type="match status" value="1"/>
</dbReference>
<evidence type="ECO:0000256" key="4">
    <source>
        <dbReference type="ARBA" id="ARBA00023239"/>
    </source>
</evidence>
<dbReference type="GO" id="GO:0030170">
    <property type="term" value="F:pyridoxal phosphate binding"/>
    <property type="evidence" value="ECO:0007669"/>
    <property type="project" value="InterPro"/>
</dbReference>
<dbReference type="EMBL" id="JAHLFQ010000036">
    <property type="protein sequence ID" value="MBU3803497.1"/>
    <property type="molecule type" value="Genomic_DNA"/>
</dbReference>
<dbReference type="InterPro" id="IPR015422">
    <property type="entry name" value="PyrdxlP-dep_Trfase_small"/>
</dbReference>
<evidence type="ECO:0000313" key="8">
    <source>
        <dbReference type="Proteomes" id="UP000824229"/>
    </source>
</evidence>
<evidence type="ECO:0000256" key="1">
    <source>
        <dbReference type="ARBA" id="ARBA00001933"/>
    </source>
</evidence>
<dbReference type="InterPro" id="IPR051798">
    <property type="entry name" value="Class-II_PLP-Dep_Aminotrans"/>
</dbReference>
<keyword evidence="3" id="KW-0663">Pyridoxal phosphate</keyword>
<dbReference type="InterPro" id="IPR027619">
    <property type="entry name" value="C-S_lyase_PatB-like"/>
</dbReference>
<keyword evidence="7" id="KW-0032">Aminotransferase</keyword>
<name>A0A9E2KB31_9FIRM</name>
<sequence length="393" mass="45295">MTYNFDKIIQRKNTNSLKYDFAEERGKPKDILPMWVADMDFQVPTAVSKRLIKLGNHGIYGYSETGENYFKAVANWMKTYHNWEVKEEWLVKTPGVVFAIAMAIRALTKEGDAILIQQPVYYPFSEMVLENDRKLISNTLTYKEGKYGIDFEDFESKIIENQVKLFILCNPHNPVGRVWTKEELIKLGDICLKHHVMVVSDEIHQDFIYEGHKHEVFMNLKKAYEDITITCTAPSKTFNLAGLQISNIFIANQEIRDKIKKEITKVGYSQLNIAGIVACEATYTEGREWLEEVKSYLTDNLNFLRDFLCSYIPQIKLVEPEGTYLVWIDFRGLGLEDDELQNLIVNKANLWLDSGTMFGSAGEGFERINIACPRSILKQALEQLLRSIKALNN</sequence>
<dbReference type="EC" id="4.4.1.13" evidence="2"/>
<dbReference type="Pfam" id="PF00155">
    <property type="entry name" value="Aminotran_1_2"/>
    <property type="match status" value="1"/>
</dbReference>
<reference evidence="7" key="2">
    <citation type="submission" date="2021-04" db="EMBL/GenBank/DDBJ databases">
        <authorList>
            <person name="Gilroy R."/>
        </authorList>
    </citation>
    <scope>NUCLEOTIDE SEQUENCE</scope>
    <source>
        <strain evidence="7">B5-657</strain>
    </source>
</reference>
<dbReference type="InterPro" id="IPR004839">
    <property type="entry name" value="Aminotransferase_I/II_large"/>
</dbReference>
<comment type="cofactor">
    <cofactor evidence="1">
        <name>pyridoxal 5'-phosphate</name>
        <dbReference type="ChEBI" id="CHEBI:597326"/>
    </cofactor>
</comment>
<proteinExistence type="inferred from homology"/>
<comment type="similarity">
    <text evidence="5">Belongs to the class-II pyridoxal-phosphate-dependent aminotransferase family. MalY/PatB cystathionine beta-lyase subfamily.</text>
</comment>
<gene>
    <name evidence="7" type="ORF">H9872_01900</name>
</gene>
<comment type="caution">
    <text evidence="7">The sequence shown here is derived from an EMBL/GenBank/DDBJ whole genome shotgun (WGS) entry which is preliminary data.</text>
</comment>
<dbReference type="SUPFAM" id="SSF53383">
    <property type="entry name" value="PLP-dependent transferases"/>
    <property type="match status" value="1"/>
</dbReference>
<dbReference type="InterPro" id="IPR015421">
    <property type="entry name" value="PyrdxlP-dep_Trfase_major"/>
</dbReference>
<dbReference type="Gene3D" id="3.90.1150.10">
    <property type="entry name" value="Aspartate Aminotransferase, domain 1"/>
    <property type="match status" value="1"/>
</dbReference>
<protein>
    <recommendedName>
        <fullName evidence="2">cysteine-S-conjugate beta-lyase</fullName>
        <ecNumber evidence="2">4.4.1.13</ecNumber>
    </recommendedName>
</protein>
<dbReference type="AlphaFoldDB" id="A0A9E2KB31"/>
<evidence type="ECO:0000259" key="6">
    <source>
        <dbReference type="Pfam" id="PF00155"/>
    </source>
</evidence>
<dbReference type="PANTHER" id="PTHR43525:SF1">
    <property type="entry name" value="PROTEIN MALY"/>
    <property type="match status" value="1"/>
</dbReference>
<evidence type="ECO:0000256" key="5">
    <source>
        <dbReference type="ARBA" id="ARBA00037974"/>
    </source>
</evidence>
<keyword evidence="4" id="KW-0456">Lyase</keyword>
<evidence type="ECO:0000313" key="7">
    <source>
        <dbReference type="EMBL" id="MBU3803497.1"/>
    </source>
</evidence>
<dbReference type="PANTHER" id="PTHR43525">
    <property type="entry name" value="PROTEIN MALY"/>
    <property type="match status" value="1"/>
</dbReference>
<dbReference type="GO" id="GO:0047804">
    <property type="term" value="F:cysteine-S-conjugate beta-lyase activity"/>
    <property type="evidence" value="ECO:0007669"/>
    <property type="project" value="UniProtKB-EC"/>
</dbReference>
<accession>A0A9E2KB31</accession>
<organism evidence="7 8">
    <name type="scientific">Candidatus Cellulosilyticum pullistercoris</name>
    <dbReference type="NCBI Taxonomy" id="2838521"/>
    <lineage>
        <taxon>Bacteria</taxon>
        <taxon>Bacillati</taxon>
        <taxon>Bacillota</taxon>
        <taxon>Clostridia</taxon>
        <taxon>Lachnospirales</taxon>
        <taxon>Cellulosilyticaceae</taxon>
        <taxon>Cellulosilyticum</taxon>
    </lineage>
</organism>
<reference evidence="7" key="1">
    <citation type="journal article" date="2021" name="PeerJ">
        <title>Extensive microbial diversity within the chicken gut microbiome revealed by metagenomics and culture.</title>
        <authorList>
            <person name="Gilroy R."/>
            <person name="Ravi A."/>
            <person name="Getino M."/>
            <person name="Pursley I."/>
            <person name="Horton D.L."/>
            <person name="Alikhan N.F."/>
            <person name="Baker D."/>
            <person name="Gharbi K."/>
            <person name="Hall N."/>
            <person name="Watson M."/>
            <person name="Adriaenssens E.M."/>
            <person name="Foster-Nyarko E."/>
            <person name="Jarju S."/>
            <person name="Secka A."/>
            <person name="Antonio M."/>
            <person name="Oren A."/>
            <person name="Chaudhuri R.R."/>
            <person name="La Ragione R."/>
            <person name="Hildebrand F."/>
            <person name="Pallen M.J."/>
        </authorList>
    </citation>
    <scope>NUCLEOTIDE SEQUENCE</scope>
    <source>
        <strain evidence="7">B5-657</strain>
    </source>
</reference>
<dbReference type="GO" id="GO:0008483">
    <property type="term" value="F:transaminase activity"/>
    <property type="evidence" value="ECO:0007669"/>
    <property type="project" value="UniProtKB-KW"/>
</dbReference>
<keyword evidence="7" id="KW-0808">Transferase</keyword>
<dbReference type="Proteomes" id="UP000824229">
    <property type="component" value="Unassembled WGS sequence"/>
</dbReference>
<dbReference type="Gene3D" id="3.40.640.10">
    <property type="entry name" value="Type I PLP-dependent aspartate aminotransferase-like (Major domain)"/>
    <property type="match status" value="1"/>
</dbReference>
<evidence type="ECO:0000256" key="2">
    <source>
        <dbReference type="ARBA" id="ARBA00012224"/>
    </source>
</evidence>
<dbReference type="InterPro" id="IPR015424">
    <property type="entry name" value="PyrdxlP-dep_Trfase"/>
</dbReference>